<organism evidence="1 2">
    <name type="scientific">Ruminococcus flavefaciens</name>
    <dbReference type="NCBI Taxonomy" id="1265"/>
    <lineage>
        <taxon>Bacteria</taxon>
        <taxon>Bacillati</taxon>
        <taxon>Bacillota</taxon>
        <taxon>Clostridia</taxon>
        <taxon>Eubacteriales</taxon>
        <taxon>Oscillospiraceae</taxon>
        <taxon>Ruminococcus</taxon>
    </lineage>
</organism>
<comment type="caution">
    <text evidence="1">The sequence shown here is derived from an EMBL/GenBank/DDBJ whole genome shotgun (WGS) entry which is preliminary data.</text>
</comment>
<dbReference type="OrthoDB" id="1828668at2"/>
<sequence length="68" mass="7649">MEIKKAVEAVEKKTGIDLPDEKIEKTISKVATKENIDKVKDVVGKVATKENLEKVKDKVEDIVDKIKK</sequence>
<protein>
    <submittedName>
        <fullName evidence="1">Uncharacterized protein</fullName>
    </submittedName>
</protein>
<gene>
    <name evidence="1" type="ORF">IE37_02653</name>
</gene>
<dbReference type="RefSeq" id="WP_109727375.1">
    <property type="nucleotide sequence ID" value="NZ_CACYST010000072.1"/>
</dbReference>
<proteinExistence type="predicted"/>
<name>A0A315YIE6_RUMFL</name>
<evidence type="ECO:0000313" key="2">
    <source>
        <dbReference type="Proteomes" id="UP000245720"/>
    </source>
</evidence>
<dbReference type="Proteomes" id="UP000245720">
    <property type="component" value="Unassembled WGS sequence"/>
</dbReference>
<evidence type="ECO:0000313" key="1">
    <source>
        <dbReference type="EMBL" id="PWJ11005.1"/>
    </source>
</evidence>
<accession>A0A315YIE6</accession>
<dbReference type="EMBL" id="QGDI01000011">
    <property type="protein sequence ID" value="PWJ11005.1"/>
    <property type="molecule type" value="Genomic_DNA"/>
</dbReference>
<reference evidence="1 2" key="1">
    <citation type="submission" date="2018-05" db="EMBL/GenBank/DDBJ databases">
        <title>The Hungate 1000. A catalogue of reference genomes from the rumen microbiome.</title>
        <authorList>
            <person name="Kelly W."/>
        </authorList>
    </citation>
    <scope>NUCLEOTIDE SEQUENCE [LARGE SCALE GENOMIC DNA]</scope>
    <source>
        <strain evidence="1 2">SAb67</strain>
    </source>
</reference>
<dbReference type="AlphaFoldDB" id="A0A315YIE6"/>